<evidence type="ECO:0000256" key="13">
    <source>
        <dbReference type="SAM" id="MobiDB-lite"/>
    </source>
</evidence>
<feature type="region of interest" description="Disordered" evidence="13">
    <location>
        <begin position="1"/>
        <end position="40"/>
    </location>
</feature>
<feature type="binding site" evidence="12">
    <location>
        <position position="104"/>
    </location>
    <ligand>
        <name>K(+)</name>
        <dbReference type="ChEBI" id="CHEBI:29103"/>
    </ligand>
</feature>
<dbReference type="CDD" id="cd01171">
    <property type="entry name" value="YXKO-related"/>
    <property type="match status" value="1"/>
</dbReference>
<name>A0A7K3TG25_9BIFI</name>
<comment type="similarity">
    <text evidence="11">Belongs to the NnrD/CARKD family.</text>
</comment>
<comment type="cofactor">
    <cofactor evidence="12">
        <name>K(+)</name>
        <dbReference type="ChEBI" id="CHEBI:29103"/>
    </cofactor>
    <text evidence="12">Binds 1 potassium ion per subunit.</text>
</comment>
<dbReference type="GO" id="GO:0046872">
    <property type="term" value="F:metal ion binding"/>
    <property type="evidence" value="ECO:0007669"/>
    <property type="project" value="UniProtKB-KW"/>
</dbReference>
<comment type="similarity">
    <text evidence="12">Belongs to the NnrE/AIBP family.</text>
</comment>
<keyword evidence="12" id="KW-0413">Isomerase</keyword>
<feature type="binding site" evidence="12">
    <location>
        <position position="190"/>
    </location>
    <ligand>
        <name>K(+)</name>
        <dbReference type="ChEBI" id="CHEBI:29103"/>
    </ligand>
</feature>
<dbReference type="InterPro" id="IPR004443">
    <property type="entry name" value="YjeF_N_dom"/>
</dbReference>
<keyword evidence="17" id="KW-1185">Reference proteome</keyword>
<evidence type="ECO:0000259" key="15">
    <source>
        <dbReference type="PROSITE" id="PS51385"/>
    </source>
</evidence>
<gene>
    <name evidence="11" type="primary">nnrD</name>
    <name evidence="12" type="synonym">nnrE</name>
    <name evidence="16" type="ORF">GFD22_02550</name>
</gene>
<evidence type="ECO:0000256" key="8">
    <source>
        <dbReference type="ARBA" id="ARBA00025153"/>
    </source>
</evidence>
<evidence type="ECO:0000256" key="6">
    <source>
        <dbReference type="ARBA" id="ARBA00023027"/>
    </source>
</evidence>
<dbReference type="EC" id="5.1.99.6" evidence="12"/>
<dbReference type="RefSeq" id="WP_152350494.1">
    <property type="nucleotide sequence ID" value="NZ_WBSN01000009.1"/>
</dbReference>
<feature type="binding site" evidence="11">
    <location>
        <position position="430"/>
    </location>
    <ligand>
        <name>(6S)-NADPHX</name>
        <dbReference type="ChEBI" id="CHEBI:64076"/>
    </ligand>
</feature>
<comment type="similarity">
    <text evidence="1">In the N-terminal section; belongs to the NnrE/AIBP family.</text>
</comment>
<feature type="binding site" evidence="11">
    <location>
        <position position="558"/>
    </location>
    <ligand>
        <name>(6S)-NADPHX</name>
        <dbReference type="ChEBI" id="CHEBI:64076"/>
    </ligand>
</feature>
<keyword evidence="6 11" id="KW-0520">NAD</keyword>
<evidence type="ECO:0000256" key="7">
    <source>
        <dbReference type="ARBA" id="ARBA00023239"/>
    </source>
</evidence>
<evidence type="ECO:0000256" key="4">
    <source>
        <dbReference type="ARBA" id="ARBA00022840"/>
    </source>
</evidence>
<comment type="catalytic activity">
    <reaction evidence="12">
        <text>(6R)-NADPHX = (6S)-NADPHX</text>
        <dbReference type="Rhea" id="RHEA:32227"/>
        <dbReference type="ChEBI" id="CHEBI:64076"/>
        <dbReference type="ChEBI" id="CHEBI:64077"/>
        <dbReference type="EC" id="5.1.99.6"/>
    </reaction>
</comment>
<feature type="binding site" evidence="12">
    <location>
        <begin position="103"/>
        <end position="107"/>
    </location>
    <ligand>
        <name>(6S)-NADPHX</name>
        <dbReference type="ChEBI" id="CHEBI:64076"/>
    </ligand>
</feature>
<dbReference type="InterPro" id="IPR000631">
    <property type="entry name" value="CARKD"/>
</dbReference>
<organism evidence="16 17">
    <name type="scientific">Bifidobacterium avesanii</name>
    <dbReference type="NCBI Taxonomy" id="1798157"/>
    <lineage>
        <taxon>Bacteria</taxon>
        <taxon>Bacillati</taxon>
        <taxon>Actinomycetota</taxon>
        <taxon>Actinomycetes</taxon>
        <taxon>Bifidobacteriales</taxon>
        <taxon>Bifidobacteriaceae</taxon>
        <taxon>Bifidobacterium</taxon>
    </lineage>
</organism>
<dbReference type="PANTHER" id="PTHR12592:SF0">
    <property type="entry name" value="ATP-DEPENDENT (S)-NAD(P)H-HYDRATE DEHYDRATASE"/>
    <property type="match status" value="1"/>
</dbReference>
<comment type="cofactor">
    <cofactor evidence="11">
        <name>Mg(2+)</name>
        <dbReference type="ChEBI" id="CHEBI:18420"/>
    </cofactor>
</comment>
<dbReference type="EC" id="4.2.1.136" evidence="11"/>
<feature type="binding site" evidence="11">
    <location>
        <position position="482"/>
    </location>
    <ligand>
        <name>(6S)-NADPHX</name>
        <dbReference type="ChEBI" id="CHEBI:64076"/>
    </ligand>
</feature>
<dbReference type="OrthoDB" id="9806925at2"/>
<feature type="binding site" evidence="12">
    <location>
        <position position="240"/>
    </location>
    <ligand>
        <name>(6S)-NADPHX</name>
        <dbReference type="ChEBI" id="CHEBI:64076"/>
    </ligand>
</feature>
<dbReference type="InterPro" id="IPR029056">
    <property type="entry name" value="Ribokinase-like"/>
</dbReference>
<evidence type="ECO:0000256" key="1">
    <source>
        <dbReference type="ARBA" id="ARBA00006001"/>
    </source>
</evidence>
<dbReference type="Pfam" id="PF01256">
    <property type="entry name" value="Carb_kinase"/>
    <property type="match status" value="2"/>
</dbReference>
<dbReference type="HAMAP" id="MF_01966">
    <property type="entry name" value="NADHX_epimerase"/>
    <property type="match status" value="1"/>
</dbReference>
<dbReference type="GO" id="GO:0046496">
    <property type="term" value="P:nicotinamide nucleotide metabolic process"/>
    <property type="evidence" value="ECO:0007669"/>
    <property type="project" value="UniProtKB-UniRule"/>
</dbReference>
<comment type="function">
    <text evidence="12">Catalyzes the epimerization of the S- and R-forms of NAD(P)HX, a damaged form of NAD(P)H that is a result of enzymatic or heat-dependent hydration. This is a prerequisite for the S-specific NAD(P)H-hydrate dehydratase to allow the repair of both epimers of NAD(P)HX.</text>
</comment>
<dbReference type="Pfam" id="PF03853">
    <property type="entry name" value="YjeF_N"/>
    <property type="match status" value="1"/>
</dbReference>
<dbReference type="PROSITE" id="PS01050">
    <property type="entry name" value="YJEF_C_2"/>
    <property type="match status" value="1"/>
</dbReference>
<evidence type="ECO:0000256" key="2">
    <source>
        <dbReference type="ARBA" id="ARBA00009524"/>
    </source>
</evidence>
<evidence type="ECO:0000256" key="11">
    <source>
        <dbReference type="HAMAP-Rule" id="MF_01965"/>
    </source>
</evidence>
<evidence type="ECO:0000256" key="5">
    <source>
        <dbReference type="ARBA" id="ARBA00022857"/>
    </source>
</evidence>
<dbReference type="InterPro" id="IPR017953">
    <property type="entry name" value="Carbohydrate_kinase_pred_CS"/>
</dbReference>
<dbReference type="SUPFAM" id="SSF53613">
    <property type="entry name" value="Ribokinase-like"/>
    <property type="match status" value="1"/>
</dbReference>
<feature type="binding site" evidence="11">
    <location>
        <position position="557"/>
    </location>
    <ligand>
        <name>AMP</name>
        <dbReference type="ChEBI" id="CHEBI:456215"/>
    </ligand>
</feature>
<evidence type="ECO:0000259" key="14">
    <source>
        <dbReference type="PROSITE" id="PS51383"/>
    </source>
</evidence>
<feature type="binding site" evidence="12">
    <location>
        <begin position="194"/>
        <end position="200"/>
    </location>
    <ligand>
        <name>(6S)-NADPHX</name>
        <dbReference type="ChEBI" id="CHEBI:64076"/>
    </ligand>
</feature>
<dbReference type="PROSITE" id="PS51383">
    <property type="entry name" value="YJEF_C_3"/>
    <property type="match status" value="1"/>
</dbReference>
<keyword evidence="5 11" id="KW-0521">NADP</keyword>
<evidence type="ECO:0000256" key="9">
    <source>
        <dbReference type="ARBA" id="ARBA00048238"/>
    </source>
</evidence>
<feature type="binding site" evidence="12">
    <location>
        <position position="243"/>
    </location>
    <ligand>
        <name>K(+)</name>
        <dbReference type="ChEBI" id="CHEBI:29103"/>
    </ligand>
</feature>
<feature type="domain" description="YjeF N-terminal" evidence="15">
    <location>
        <begin position="51"/>
        <end position="297"/>
    </location>
</feature>
<dbReference type="GO" id="GO:0052856">
    <property type="term" value="F:NAD(P)HX epimerase activity"/>
    <property type="evidence" value="ECO:0007669"/>
    <property type="project" value="UniProtKB-UniRule"/>
</dbReference>
<proteinExistence type="inferred from homology"/>
<reference evidence="16 17" key="1">
    <citation type="submission" date="2019-10" db="EMBL/GenBank/DDBJ databases">
        <title>Bifidobacterium from non-human primates.</title>
        <authorList>
            <person name="Modesto M."/>
        </authorList>
    </citation>
    <scope>NUCLEOTIDE SEQUENCE [LARGE SCALE GENOMIC DNA]</scope>
    <source>
        <strain evidence="16 17">TREC</strain>
    </source>
</reference>
<keyword evidence="4 11" id="KW-0067">ATP-binding</keyword>
<accession>A0A7K3TG25</accession>
<comment type="catalytic activity">
    <reaction evidence="9 11">
        <text>(6S)-NADHX + ADP = AMP + phosphate + NADH + H(+)</text>
        <dbReference type="Rhea" id="RHEA:32223"/>
        <dbReference type="ChEBI" id="CHEBI:15378"/>
        <dbReference type="ChEBI" id="CHEBI:43474"/>
        <dbReference type="ChEBI" id="CHEBI:57945"/>
        <dbReference type="ChEBI" id="CHEBI:64074"/>
        <dbReference type="ChEBI" id="CHEBI:456215"/>
        <dbReference type="ChEBI" id="CHEBI:456216"/>
        <dbReference type="EC" id="4.2.1.136"/>
    </reaction>
</comment>
<dbReference type="PROSITE" id="PS51385">
    <property type="entry name" value="YJEF_N"/>
    <property type="match status" value="1"/>
</dbReference>
<comment type="caution">
    <text evidence="16">The sequence shown here is derived from an EMBL/GenBank/DDBJ whole genome shotgun (WGS) entry which is preliminary data.</text>
</comment>
<dbReference type="SUPFAM" id="SSF64153">
    <property type="entry name" value="YjeF N-terminal domain-like"/>
    <property type="match status" value="1"/>
</dbReference>
<feature type="domain" description="YjeF C-terminal" evidence="14">
    <location>
        <begin position="304"/>
        <end position="662"/>
    </location>
</feature>
<keyword evidence="12" id="KW-0630">Potassium</keyword>
<dbReference type="EMBL" id="WHZY01000003">
    <property type="protein sequence ID" value="NEG77876.1"/>
    <property type="molecule type" value="Genomic_DNA"/>
</dbReference>
<comment type="catalytic activity">
    <reaction evidence="12">
        <text>(6R)-NADHX = (6S)-NADHX</text>
        <dbReference type="Rhea" id="RHEA:32215"/>
        <dbReference type="ChEBI" id="CHEBI:64074"/>
        <dbReference type="ChEBI" id="CHEBI:64075"/>
        <dbReference type="EC" id="5.1.99.6"/>
    </reaction>
</comment>
<evidence type="ECO:0000256" key="10">
    <source>
        <dbReference type="ARBA" id="ARBA00049209"/>
    </source>
</evidence>
<dbReference type="GO" id="GO:0005524">
    <property type="term" value="F:ATP binding"/>
    <property type="evidence" value="ECO:0007669"/>
    <property type="project" value="UniProtKB-KW"/>
</dbReference>
<evidence type="ECO:0000313" key="16">
    <source>
        <dbReference type="EMBL" id="NEG77876.1"/>
    </source>
</evidence>
<evidence type="ECO:0000313" key="17">
    <source>
        <dbReference type="Proteomes" id="UP000469763"/>
    </source>
</evidence>
<dbReference type="Gene3D" id="3.40.1190.20">
    <property type="match status" value="1"/>
</dbReference>
<feature type="binding site" evidence="11">
    <location>
        <begin position="524"/>
        <end position="528"/>
    </location>
    <ligand>
        <name>AMP</name>
        <dbReference type="ChEBI" id="CHEBI:456215"/>
    </ligand>
</feature>
<dbReference type="PANTHER" id="PTHR12592">
    <property type="entry name" value="ATP-DEPENDENT (S)-NAD(P)H-HYDRATE DEHYDRATASE FAMILY MEMBER"/>
    <property type="match status" value="1"/>
</dbReference>
<dbReference type="Proteomes" id="UP000469763">
    <property type="component" value="Unassembled WGS sequence"/>
</dbReference>
<comment type="function">
    <text evidence="8">Bifunctional enzyme that catalyzes the epimerization of the S- and R-forms of NAD(P)HX and the dehydration of the S-form of NAD(P)HX at the expense of ADP, which is converted to AMP. This allows the repair of both epimers of NAD(P)HX, a damaged form of NAD(P)H that is a result of enzymatic or heat-dependent hydration.</text>
</comment>
<dbReference type="Gene3D" id="3.40.50.10260">
    <property type="entry name" value="YjeF N-terminal domain"/>
    <property type="match status" value="1"/>
</dbReference>
<feature type="compositionally biased region" description="Acidic residues" evidence="13">
    <location>
        <begin position="13"/>
        <end position="39"/>
    </location>
</feature>
<dbReference type="GO" id="GO:0052855">
    <property type="term" value="F:ADP-dependent NAD(P)H-hydrate dehydratase activity"/>
    <property type="evidence" value="ECO:0007669"/>
    <property type="project" value="UniProtKB-UniRule"/>
</dbReference>
<dbReference type="InterPro" id="IPR036652">
    <property type="entry name" value="YjeF_N_dom_sf"/>
</dbReference>
<comment type="function">
    <text evidence="11">Catalyzes the dehydration of the S-form of NAD(P)HX at the expense of ADP, which is converted to AMP. Together with NAD(P)HX epimerase, which catalyzes the epimerization of the S- and R-forms, the enzyme allows the repair of both epimers of NAD(P)HX, a damaged form of NAD(P)H that is a result of enzymatic or heat-dependent hydration.</text>
</comment>
<comment type="catalytic activity">
    <reaction evidence="10 11">
        <text>(6S)-NADPHX + ADP = AMP + phosphate + NADPH + H(+)</text>
        <dbReference type="Rhea" id="RHEA:32235"/>
        <dbReference type="ChEBI" id="CHEBI:15378"/>
        <dbReference type="ChEBI" id="CHEBI:43474"/>
        <dbReference type="ChEBI" id="CHEBI:57783"/>
        <dbReference type="ChEBI" id="CHEBI:64076"/>
        <dbReference type="ChEBI" id="CHEBI:456215"/>
        <dbReference type="ChEBI" id="CHEBI:456216"/>
        <dbReference type="EC" id="4.2.1.136"/>
    </reaction>
</comment>
<dbReference type="AlphaFoldDB" id="A0A7K3TG25"/>
<keyword evidence="3 11" id="KW-0547">Nucleotide-binding</keyword>
<evidence type="ECO:0000256" key="3">
    <source>
        <dbReference type="ARBA" id="ARBA00022741"/>
    </source>
</evidence>
<comment type="subunit">
    <text evidence="11">Homotetramer.</text>
</comment>
<comment type="similarity">
    <text evidence="2">In the C-terminal section; belongs to the NnrD/CARKD family.</text>
</comment>
<feature type="binding site" evidence="11">
    <location>
        <position position="339"/>
    </location>
    <ligand>
        <name>(6S)-NADPHX</name>
        <dbReference type="ChEBI" id="CHEBI:64076"/>
    </ligand>
</feature>
<keyword evidence="7 11" id="KW-0456">Lyase</keyword>
<dbReference type="GO" id="GO:0110051">
    <property type="term" value="P:metabolite repair"/>
    <property type="evidence" value="ECO:0007669"/>
    <property type="project" value="TreeGrafter"/>
</dbReference>
<evidence type="ECO:0000256" key="12">
    <source>
        <dbReference type="HAMAP-Rule" id="MF_01966"/>
    </source>
</evidence>
<comment type="caution">
    <text evidence="12">Lacks conserved residue(s) required for the propagation of feature annotation.</text>
</comment>
<protein>
    <recommendedName>
        <fullName evidence="11 12">Multifunctional fusion protein</fullName>
    </recommendedName>
    <domain>
        <recommendedName>
            <fullName evidence="11">ADP-dependent (S)-NAD(P)H-hydrate dehydratase</fullName>
            <ecNumber evidence="11">4.2.1.136</ecNumber>
        </recommendedName>
        <alternativeName>
            <fullName evidence="11">ADP-dependent NAD(P)HX dehydratase</fullName>
        </alternativeName>
    </domain>
    <domain>
        <recommendedName>
            <fullName evidence="12">NAD(P)H-hydrate epimerase</fullName>
            <ecNumber evidence="12">5.1.99.6</ecNumber>
        </recommendedName>
        <alternativeName>
            <fullName evidence="12">NAD(P)HX epimerase</fullName>
        </alternativeName>
    </domain>
</protein>
<dbReference type="HAMAP" id="MF_01965">
    <property type="entry name" value="NADHX_dehydratase"/>
    <property type="match status" value="1"/>
</dbReference>
<keyword evidence="12" id="KW-0479">Metal-binding</keyword>
<sequence length="671" mass="69737">MGSVFNDAHHGDDDFDEGLDDGLDNDFADGPDEAPETDDPFVSAAWRAEQVRAMERPLLERGVPLMRMAATAAAHVAQAMLERQPDGPDVADAHVLLLAGAGDNGGDGLFAAAELADQGANVVCAATGRTLHAEGLRALLDAGGRVLALDPEADIPGAAVPDAQDGTDETDGDPLERVMDLYENADLVIDAMTGIGLKGALRGIPAQLAERIGADRIDPRSPALPVSEPAAQYPMVLAVDVPSGVGVDDGTLPGTYIPADVTVSFGALKPCALLPPAAYACGQVVLVDFGFDTSRVPVAVELVSAAETRRHIRLPRLADNKYARGVVGLITGSDAYPGAAVLSASAAARANAGMVRYLGPERAERMVLDRLPEAVFGEGRCQAWVVGSGIPDGDHADVDSPQREAIRRLLEPYAVGEANWPEPESLLNIGLDDLPESFEDLMAMLAPTYEGGQESLPPVVVDAGALDLLPERVPPQVVITPHAGELARLLRSRGQAVDADDVERDPLGCALEAWRLTGATVLLKGAITVVVGSDGPDKPRVVVNGNAPAWLSTAGSGDVLAGSLGALLAQAAADEDRSLTLKMADLAAAGAFIHGLAGQLASGSGQAARPPVVVYDEDRDRLAEAMAPTSEKLRDATPFAPIGKPILAGDVIAQLPNVYALFASMNLSEWN</sequence>